<comment type="subcellular location">
    <subcellularLocation>
        <location evidence="1">Membrane</location>
    </subcellularLocation>
</comment>
<dbReference type="PANTHER" id="PTHR11860:SF87">
    <property type="entry name" value="CMRF35-LIKE MOLECULE 8"/>
    <property type="match status" value="1"/>
</dbReference>
<evidence type="ECO:0000256" key="6">
    <source>
        <dbReference type="SAM" id="Phobius"/>
    </source>
</evidence>
<keyword evidence="5" id="KW-1015">Disulfide bond</keyword>
<dbReference type="InterPro" id="IPR013106">
    <property type="entry name" value="Ig_V-set"/>
</dbReference>
<dbReference type="Pfam" id="PF07686">
    <property type="entry name" value="V-set"/>
    <property type="match status" value="1"/>
</dbReference>
<dbReference type="CTD" id="10871"/>
<dbReference type="Proteomes" id="UP000233020">
    <property type="component" value="Unplaced"/>
</dbReference>
<dbReference type="FunFam" id="2.60.40.10:FF:000370">
    <property type="entry name" value="CMRF35-like molecule 1"/>
    <property type="match status" value="1"/>
</dbReference>
<keyword evidence="4 6" id="KW-0472">Membrane</keyword>
<proteinExistence type="predicted"/>
<dbReference type="InterPro" id="IPR007110">
    <property type="entry name" value="Ig-like_dom"/>
</dbReference>
<dbReference type="OMA" id="LQCDKIV"/>
<dbReference type="GeneTree" id="ENSGT00940000159622"/>
<sequence>MTARAWASWRPSALLLLLVPGCFTLSGPLTVAGPLGGSLSVHCEYEEKHRPLNKYWCRALWTIPCDKIVETRESAGKVRNGRVSIRDHPANLSFTVTLENLTEDDAGAYWCGVDLLWFRGFPYFFIHVEVSVFPALTTTASSPQSSMGTWGPSTKLPVHIWPSPTREDSSDPSPHPGSLLSSPHFLLLVFLKLPLLLSMLGAVLWVNRPQRSSRSRQSQPEGENQ</sequence>
<evidence type="ECO:0000256" key="3">
    <source>
        <dbReference type="ARBA" id="ARBA00022729"/>
    </source>
</evidence>
<dbReference type="AlphaFoldDB" id="A0A2K5EAE2"/>
<dbReference type="SMART" id="SM00409">
    <property type="entry name" value="IG"/>
    <property type="match status" value="1"/>
</dbReference>
<protein>
    <submittedName>
        <fullName evidence="9">CD300c molecule</fullName>
    </submittedName>
</protein>
<evidence type="ECO:0000313" key="9">
    <source>
        <dbReference type="Ensembl" id="ENSANAP00000030134.1"/>
    </source>
</evidence>
<evidence type="ECO:0000256" key="7">
    <source>
        <dbReference type="SAM" id="SignalP"/>
    </source>
</evidence>
<dbReference type="STRING" id="37293.ENSANAP00000030134"/>
<gene>
    <name evidence="9" type="primary">CD300C</name>
</gene>
<evidence type="ECO:0000256" key="4">
    <source>
        <dbReference type="ARBA" id="ARBA00023136"/>
    </source>
</evidence>
<feature type="signal peptide" evidence="7">
    <location>
        <begin position="1"/>
        <end position="24"/>
    </location>
</feature>
<dbReference type="KEGG" id="anan:105718152"/>
<dbReference type="GeneID" id="105718152"/>
<dbReference type="GO" id="GO:0005886">
    <property type="term" value="C:plasma membrane"/>
    <property type="evidence" value="ECO:0007669"/>
    <property type="project" value="TreeGrafter"/>
</dbReference>
<feature type="chain" id="PRO_5014444519" evidence="7">
    <location>
        <begin position="25"/>
        <end position="225"/>
    </location>
</feature>
<evidence type="ECO:0000256" key="5">
    <source>
        <dbReference type="ARBA" id="ARBA00023157"/>
    </source>
</evidence>
<dbReference type="Gene3D" id="2.60.40.10">
    <property type="entry name" value="Immunoglobulins"/>
    <property type="match status" value="1"/>
</dbReference>
<evidence type="ECO:0000259" key="8">
    <source>
        <dbReference type="PROSITE" id="PS50835"/>
    </source>
</evidence>
<reference evidence="9" key="2">
    <citation type="submission" date="2025-09" db="UniProtKB">
        <authorList>
            <consortium name="Ensembl"/>
        </authorList>
    </citation>
    <scope>IDENTIFICATION</scope>
</reference>
<dbReference type="InterPro" id="IPR036179">
    <property type="entry name" value="Ig-like_dom_sf"/>
</dbReference>
<organism evidence="9 10">
    <name type="scientific">Aotus nancymaae</name>
    <name type="common">Ma's night monkey</name>
    <dbReference type="NCBI Taxonomy" id="37293"/>
    <lineage>
        <taxon>Eukaryota</taxon>
        <taxon>Metazoa</taxon>
        <taxon>Chordata</taxon>
        <taxon>Craniata</taxon>
        <taxon>Vertebrata</taxon>
        <taxon>Euteleostomi</taxon>
        <taxon>Mammalia</taxon>
        <taxon>Eutheria</taxon>
        <taxon>Euarchontoglires</taxon>
        <taxon>Primates</taxon>
        <taxon>Haplorrhini</taxon>
        <taxon>Platyrrhini</taxon>
        <taxon>Aotidae</taxon>
        <taxon>Aotus</taxon>
    </lineage>
</organism>
<evidence type="ECO:0000313" key="10">
    <source>
        <dbReference type="Proteomes" id="UP000233020"/>
    </source>
</evidence>
<dbReference type="SUPFAM" id="SSF48726">
    <property type="entry name" value="Immunoglobulin"/>
    <property type="match status" value="1"/>
</dbReference>
<feature type="transmembrane region" description="Helical" evidence="6">
    <location>
        <begin position="185"/>
        <end position="206"/>
    </location>
</feature>
<dbReference type="InterPro" id="IPR003599">
    <property type="entry name" value="Ig_sub"/>
</dbReference>
<evidence type="ECO:0000256" key="2">
    <source>
        <dbReference type="ARBA" id="ARBA00022692"/>
    </source>
</evidence>
<accession>A0A2K5EAE2</accession>
<dbReference type="InterPro" id="IPR013783">
    <property type="entry name" value="Ig-like_fold"/>
</dbReference>
<dbReference type="Ensembl" id="ENSANAT00000048167.1">
    <property type="protein sequence ID" value="ENSANAP00000030134.1"/>
    <property type="gene ID" value="ENSANAG00000032831.1"/>
</dbReference>
<dbReference type="CDD" id="cd05716">
    <property type="entry name" value="IgV_pIgR_like"/>
    <property type="match status" value="1"/>
</dbReference>
<dbReference type="GO" id="GO:0004888">
    <property type="term" value="F:transmembrane signaling receptor activity"/>
    <property type="evidence" value="ECO:0007669"/>
    <property type="project" value="TreeGrafter"/>
</dbReference>
<dbReference type="PANTHER" id="PTHR11860">
    <property type="entry name" value="POLYMERIC-IMMUNOGLOBULIN RECEPTOR"/>
    <property type="match status" value="1"/>
</dbReference>
<keyword evidence="6" id="KW-1133">Transmembrane helix</keyword>
<feature type="domain" description="Ig-like" evidence="8">
    <location>
        <begin position="11"/>
        <end position="113"/>
    </location>
</feature>
<dbReference type="OrthoDB" id="8959642at2759"/>
<reference evidence="9" key="1">
    <citation type="submission" date="2025-08" db="UniProtKB">
        <authorList>
            <consortium name="Ensembl"/>
        </authorList>
    </citation>
    <scope>IDENTIFICATION</scope>
</reference>
<dbReference type="InterPro" id="IPR050671">
    <property type="entry name" value="CD300_family_receptors"/>
</dbReference>
<keyword evidence="3 7" id="KW-0732">Signal</keyword>
<name>A0A2K5EAE2_AOTNA</name>
<dbReference type="PROSITE" id="PS50835">
    <property type="entry name" value="IG_LIKE"/>
    <property type="match status" value="1"/>
</dbReference>
<keyword evidence="10" id="KW-1185">Reference proteome</keyword>
<keyword evidence="2 6" id="KW-0812">Transmembrane</keyword>
<evidence type="ECO:0000256" key="1">
    <source>
        <dbReference type="ARBA" id="ARBA00004370"/>
    </source>
</evidence>